<dbReference type="EMBL" id="AUYC01000032">
    <property type="protein sequence ID" value="KZN62426.1"/>
    <property type="molecule type" value="Genomic_DNA"/>
</dbReference>
<gene>
    <name evidence="1" type="ORF">N473_19425</name>
</gene>
<organism evidence="1 2">
    <name type="scientific">Pseudoalteromonas luteoviolacea CPMOR-1</name>
    <dbReference type="NCBI Taxonomy" id="1365248"/>
    <lineage>
        <taxon>Bacteria</taxon>
        <taxon>Pseudomonadati</taxon>
        <taxon>Pseudomonadota</taxon>
        <taxon>Gammaproteobacteria</taxon>
        <taxon>Alteromonadales</taxon>
        <taxon>Pseudoalteromonadaceae</taxon>
        <taxon>Pseudoalteromonas</taxon>
    </lineage>
</organism>
<dbReference type="InterPro" id="IPR038604">
    <property type="entry name" value="HopJ_sf"/>
</dbReference>
<dbReference type="InterPro" id="IPR014984">
    <property type="entry name" value="HopJ"/>
</dbReference>
<evidence type="ECO:0008006" key="3">
    <source>
        <dbReference type="Google" id="ProtNLM"/>
    </source>
</evidence>
<evidence type="ECO:0000313" key="2">
    <source>
        <dbReference type="Proteomes" id="UP000076486"/>
    </source>
</evidence>
<reference evidence="1 2" key="1">
    <citation type="submission" date="2013-07" db="EMBL/GenBank/DDBJ databases">
        <title>Comparative Genomic and Metabolomic Analysis of Twelve Strains of Pseudoalteromonas luteoviolacea.</title>
        <authorList>
            <person name="Vynne N.G."/>
            <person name="Mansson M."/>
            <person name="Gram L."/>
        </authorList>
    </citation>
    <scope>NUCLEOTIDE SEQUENCE [LARGE SCALE GENOMIC DNA]</scope>
    <source>
        <strain evidence="1 2">CPMOR-1</strain>
    </source>
</reference>
<comment type="caution">
    <text evidence="1">The sequence shown here is derived from an EMBL/GenBank/DDBJ whole genome shotgun (WGS) entry which is preliminary data.</text>
</comment>
<evidence type="ECO:0000313" key="1">
    <source>
        <dbReference type="EMBL" id="KZN62426.1"/>
    </source>
</evidence>
<dbReference type="PATRIC" id="fig|1365248.3.peg.2950"/>
<name>A0A161YLS4_9GAMM</name>
<accession>A0A161YLS4</accession>
<dbReference type="Proteomes" id="UP000076486">
    <property type="component" value="Unassembled WGS sequence"/>
</dbReference>
<proteinExistence type="predicted"/>
<dbReference type="RefSeq" id="WP_063368441.1">
    <property type="nucleotide sequence ID" value="NZ_AUYC01000032.1"/>
</dbReference>
<dbReference type="AlphaFoldDB" id="A0A161YLS4"/>
<sequence length="121" mass="13717">MSDIQQETLAEFIERVTHQGESVEFDHTIQLIDSLYDFTPCAFKNGEQTNEAGTNLGSCKIFAFAKQHKLSKQATLHCFGQFYRHDVLNHPDGDDHGNIRNFIKSGWDGISFQDNPLSARV</sequence>
<dbReference type="Gene3D" id="3.20.160.10">
    <property type="entry name" value="vpa0580 domain like"/>
    <property type="match status" value="1"/>
</dbReference>
<dbReference type="Pfam" id="PF08888">
    <property type="entry name" value="HopJ"/>
    <property type="match status" value="1"/>
</dbReference>
<protein>
    <recommendedName>
        <fullName evidence="3">Type III effector</fullName>
    </recommendedName>
</protein>